<dbReference type="KEGG" id="vgo:GJW-30_1_00422"/>
<dbReference type="AlphaFoldDB" id="A0A0S3PPQ4"/>
<dbReference type="Proteomes" id="UP000236884">
    <property type="component" value="Chromosome"/>
</dbReference>
<evidence type="ECO:0000256" key="3">
    <source>
        <dbReference type="ARBA" id="ARBA00022777"/>
    </source>
</evidence>
<dbReference type="Pfam" id="PF00294">
    <property type="entry name" value="PfkB"/>
    <property type="match status" value="1"/>
</dbReference>
<gene>
    <name evidence="6" type="primary">rbsK_1</name>
    <name evidence="6" type="ORF">GJW-30_1_00422</name>
</gene>
<evidence type="ECO:0000256" key="1">
    <source>
        <dbReference type="ARBA" id="ARBA00010688"/>
    </source>
</evidence>
<evidence type="ECO:0000259" key="5">
    <source>
        <dbReference type="Pfam" id="PF00294"/>
    </source>
</evidence>
<feature type="domain" description="Carbohydrate kinase PfkB" evidence="5">
    <location>
        <begin position="14"/>
        <end position="299"/>
    </location>
</feature>
<dbReference type="PROSITE" id="PS00584">
    <property type="entry name" value="PFKB_KINASES_2"/>
    <property type="match status" value="1"/>
</dbReference>
<comment type="similarity">
    <text evidence="1 4">Belongs to the carbohydrate kinase PfkB family.</text>
</comment>
<keyword evidence="2 4" id="KW-0808">Transferase</keyword>
<dbReference type="InterPro" id="IPR011611">
    <property type="entry name" value="PfkB_dom"/>
</dbReference>
<keyword evidence="3 4" id="KW-0418">Kinase</keyword>
<accession>A0A0S3PPQ4</accession>
<dbReference type="PANTHER" id="PTHR42774:SF3">
    <property type="entry name" value="KETOHEXOKINASE"/>
    <property type="match status" value="1"/>
</dbReference>
<dbReference type="EMBL" id="AP014946">
    <property type="protein sequence ID" value="BAT57912.1"/>
    <property type="molecule type" value="Genomic_DNA"/>
</dbReference>
<evidence type="ECO:0000256" key="2">
    <source>
        <dbReference type="ARBA" id="ARBA00022679"/>
    </source>
</evidence>
<dbReference type="InterPro" id="IPR029056">
    <property type="entry name" value="Ribokinase-like"/>
</dbReference>
<evidence type="ECO:0000313" key="6">
    <source>
        <dbReference type="EMBL" id="BAT57912.1"/>
    </source>
</evidence>
<proteinExistence type="inferred from homology"/>
<dbReference type="InterPro" id="IPR002173">
    <property type="entry name" value="Carboh/pur_kinase_PfkB_CS"/>
</dbReference>
<dbReference type="InterPro" id="IPR002139">
    <property type="entry name" value="Ribo/fructo_kinase"/>
</dbReference>
<dbReference type="RefSeq" id="WP_157746674.1">
    <property type="nucleotide sequence ID" value="NZ_AP014946.1"/>
</dbReference>
<dbReference type="PANTHER" id="PTHR42774">
    <property type="entry name" value="PHOSPHOTRANSFERASE SYSTEM TRANSPORT PROTEIN"/>
    <property type="match status" value="1"/>
</dbReference>
<dbReference type="PRINTS" id="PR00990">
    <property type="entry name" value="RIBOKINASE"/>
</dbReference>
<dbReference type="GO" id="GO:0004747">
    <property type="term" value="F:ribokinase activity"/>
    <property type="evidence" value="ECO:0007669"/>
    <property type="project" value="UniProtKB-EC"/>
</dbReference>
<keyword evidence="7" id="KW-1185">Reference proteome</keyword>
<evidence type="ECO:0000256" key="4">
    <source>
        <dbReference type="RuleBase" id="RU003704"/>
    </source>
</evidence>
<reference evidence="6 7" key="1">
    <citation type="submission" date="2015-08" db="EMBL/GenBank/DDBJ databases">
        <title>Investigation of the bacterial diversity of lava forest soil.</title>
        <authorList>
            <person name="Lee J.S."/>
        </authorList>
    </citation>
    <scope>NUCLEOTIDE SEQUENCE [LARGE SCALE GENOMIC DNA]</scope>
    <source>
        <strain evidence="6 7">GJW-30</strain>
    </source>
</reference>
<sequence>MSFPEFAAPERARRVLCAGIAVFDHVYQMDAFPPPGSKTRAKNYVAVSGGCAGNAAIALARLGGIAALTAPLGDPDADPVGQQILDYLATQDVDCSLSVRVKGATSPISAIIVDGAGERLIVNHRDERLSAARLADPAKLARETDAILADNRFAEFVLPLCHAAREANKPCVLDGDRPTEASSLLLRACSHLVFAADGLRATAQCDDLGEALHRIARETDSFIAVTDNANGTYWLDDGKVRHMPTYRVNAIDTLGAGDTFHGAFVLALAEGHNEVDAISFSTAAAAIKCERFGGVLGAPHRQEVLDFLAKNS</sequence>
<evidence type="ECO:0000313" key="7">
    <source>
        <dbReference type="Proteomes" id="UP000236884"/>
    </source>
</evidence>
<dbReference type="SUPFAM" id="SSF53613">
    <property type="entry name" value="Ribokinase-like"/>
    <property type="match status" value="1"/>
</dbReference>
<organism evidence="6 7">
    <name type="scientific">Variibacter gotjawalensis</name>
    <dbReference type="NCBI Taxonomy" id="1333996"/>
    <lineage>
        <taxon>Bacteria</taxon>
        <taxon>Pseudomonadati</taxon>
        <taxon>Pseudomonadota</taxon>
        <taxon>Alphaproteobacteria</taxon>
        <taxon>Hyphomicrobiales</taxon>
        <taxon>Nitrobacteraceae</taxon>
        <taxon>Variibacter</taxon>
    </lineage>
</organism>
<dbReference type="InterPro" id="IPR052562">
    <property type="entry name" value="Ketohexokinase-related"/>
</dbReference>
<dbReference type="EC" id="2.7.1.15" evidence="6"/>
<name>A0A0S3PPQ4_9BRAD</name>
<dbReference type="Gene3D" id="3.40.1190.20">
    <property type="match status" value="1"/>
</dbReference>
<protein>
    <submittedName>
        <fullName evidence="6">Ribokinase</fullName>
        <ecNumber evidence="6">2.7.1.15</ecNumber>
    </submittedName>
</protein>